<keyword evidence="2" id="KW-1185">Reference proteome</keyword>
<evidence type="ECO:0000313" key="2">
    <source>
        <dbReference type="Proteomes" id="UP001059596"/>
    </source>
</evidence>
<sequence length="87" mass="9844">MTHTGSTLNTFLRSTLTPFNLATMKFIVSVHIPTLHTLHPLPVANKWLRTPGSITCLINDGIRVAATPARRPLIYNYVQPHMPYYRS</sequence>
<gene>
    <name evidence="1" type="ORF">M5D96_002256</name>
</gene>
<name>A0A9Q0BVS7_9MUSC</name>
<protein>
    <submittedName>
        <fullName evidence="1">Uncharacterized protein</fullName>
    </submittedName>
</protein>
<organism evidence="1 2">
    <name type="scientific">Drosophila gunungcola</name>
    <name type="common">fruit fly</name>
    <dbReference type="NCBI Taxonomy" id="103775"/>
    <lineage>
        <taxon>Eukaryota</taxon>
        <taxon>Metazoa</taxon>
        <taxon>Ecdysozoa</taxon>
        <taxon>Arthropoda</taxon>
        <taxon>Hexapoda</taxon>
        <taxon>Insecta</taxon>
        <taxon>Pterygota</taxon>
        <taxon>Neoptera</taxon>
        <taxon>Endopterygota</taxon>
        <taxon>Diptera</taxon>
        <taxon>Brachycera</taxon>
        <taxon>Muscomorpha</taxon>
        <taxon>Ephydroidea</taxon>
        <taxon>Drosophilidae</taxon>
        <taxon>Drosophila</taxon>
        <taxon>Sophophora</taxon>
    </lineage>
</organism>
<dbReference type="EMBL" id="JAMKOV010000001">
    <property type="protein sequence ID" value="KAI8046056.1"/>
    <property type="molecule type" value="Genomic_DNA"/>
</dbReference>
<proteinExistence type="predicted"/>
<comment type="caution">
    <text evidence="1">The sequence shown here is derived from an EMBL/GenBank/DDBJ whole genome shotgun (WGS) entry which is preliminary data.</text>
</comment>
<accession>A0A9Q0BVS7</accession>
<reference evidence="1" key="1">
    <citation type="journal article" date="2023" name="Genome Biol. Evol.">
        <title>Long-read-based Genome Assembly of Drosophila gunungcola Reveals Fewer Chemosensory Genes in Flower-breeding Species.</title>
        <authorList>
            <person name="Negi A."/>
            <person name="Liao B.Y."/>
            <person name="Yeh S.D."/>
        </authorList>
    </citation>
    <scope>NUCLEOTIDE SEQUENCE</scope>
    <source>
        <strain evidence="1">Sukarami</strain>
    </source>
</reference>
<dbReference type="Proteomes" id="UP001059596">
    <property type="component" value="Chromosome 3R"/>
</dbReference>
<evidence type="ECO:0000313" key="1">
    <source>
        <dbReference type="EMBL" id="KAI8046056.1"/>
    </source>
</evidence>
<dbReference type="AlphaFoldDB" id="A0A9Q0BVS7"/>